<keyword evidence="2" id="KW-0812">Transmembrane</keyword>
<dbReference type="EMBL" id="JAIVFL010000001">
    <property type="protein sequence ID" value="MCI4673750.1"/>
    <property type="molecule type" value="Genomic_DNA"/>
</dbReference>
<protein>
    <submittedName>
        <fullName evidence="3">Uncharacterized protein</fullName>
    </submittedName>
</protein>
<name>A0ABS9YR88_9MYCO</name>
<evidence type="ECO:0000256" key="2">
    <source>
        <dbReference type="SAM" id="Phobius"/>
    </source>
</evidence>
<feature type="compositionally biased region" description="Low complexity" evidence="1">
    <location>
        <begin position="142"/>
        <end position="151"/>
    </location>
</feature>
<feature type="compositionally biased region" description="Pro residues" evidence="1">
    <location>
        <begin position="152"/>
        <end position="178"/>
    </location>
</feature>
<feature type="compositionally biased region" description="Polar residues" evidence="1">
    <location>
        <begin position="205"/>
        <end position="214"/>
    </location>
</feature>
<comment type="caution">
    <text evidence="3">The sequence shown here is derived from an EMBL/GenBank/DDBJ whole genome shotgun (WGS) entry which is preliminary data.</text>
</comment>
<keyword evidence="2" id="KW-1133">Transmembrane helix</keyword>
<dbReference type="RefSeq" id="WP_243070256.1">
    <property type="nucleotide sequence ID" value="NZ_JAIVFL010000001.1"/>
</dbReference>
<evidence type="ECO:0000313" key="3">
    <source>
        <dbReference type="EMBL" id="MCI4673750.1"/>
    </source>
</evidence>
<feature type="transmembrane region" description="Helical" evidence="2">
    <location>
        <begin position="110"/>
        <end position="130"/>
    </location>
</feature>
<keyword evidence="4" id="KW-1185">Reference proteome</keyword>
<evidence type="ECO:0000313" key="4">
    <source>
        <dbReference type="Proteomes" id="UP001139068"/>
    </source>
</evidence>
<dbReference type="Proteomes" id="UP001139068">
    <property type="component" value="Unassembled WGS sequence"/>
</dbReference>
<reference evidence="3" key="1">
    <citation type="journal article" date="2022" name="ISME J.">
        <title>Identification of active gaseous-alkane degraders at natural gas seeps.</title>
        <authorList>
            <person name="Farhan Ul Haque M."/>
            <person name="Hernandez M."/>
            <person name="Crombie A.T."/>
            <person name="Murrell J.C."/>
        </authorList>
    </citation>
    <scope>NUCLEOTIDE SEQUENCE</scope>
    <source>
        <strain evidence="3">ANDR5</strain>
    </source>
</reference>
<evidence type="ECO:0000256" key="1">
    <source>
        <dbReference type="SAM" id="MobiDB-lite"/>
    </source>
</evidence>
<organism evidence="3 4">
    <name type="scientific">Candidatus Mycolicibacterium alkanivorans</name>
    <dbReference type="NCBI Taxonomy" id="2954114"/>
    <lineage>
        <taxon>Bacteria</taxon>
        <taxon>Bacillati</taxon>
        <taxon>Actinomycetota</taxon>
        <taxon>Actinomycetes</taxon>
        <taxon>Mycobacteriales</taxon>
        <taxon>Mycobacteriaceae</taxon>
        <taxon>Mycolicibacterium</taxon>
    </lineage>
</organism>
<proteinExistence type="predicted"/>
<accession>A0ABS9YR88</accession>
<feature type="compositionally biased region" description="Low complexity" evidence="1">
    <location>
        <begin position="64"/>
        <end position="80"/>
    </location>
</feature>
<keyword evidence="2" id="KW-0472">Membrane</keyword>
<gene>
    <name evidence="3" type="ORF">K9U37_01760</name>
</gene>
<sequence>MARYEPAGATGYSAGEAEDVNDANDTAPPIPFPDPFGPYPDRPYPGIASTAQPPLTRAPNESGAAPADATDPPTDPAMAPVRFDDGFDPFAADAFWFPERPWYRKHSATVAFAAISVALVAMLVAAVLLVSRNSGESGGSTGTSSSTTAPSTTPPTSSPPPQPPPSPPPPPAPPPESPPASAQPRGTWAPQYPHYPRQNGGDRPNVTTPQTRPPQISVRPSHRPAFPNQPGGG</sequence>
<feature type="region of interest" description="Disordered" evidence="1">
    <location>
        <begin position="134"/>
        <end position="233"/>
    </location>
</feature>
<feature type="region of interest" description="Disordered" evidence="1">
    <location>
        <begin position="1"/>
        <end position="80"/>
    </location>
</feature>
<feature type="compositionally biased region" description="Pro residues" evidence="1">
    <location>
        <begin position="28"/>
        <end position="43"/>
    </location>
</feature>